<dbReference type="InterPro" id="IPR036388">
    <property type="entry name" value="WH-like_DNA-bd_sf"/>
</dbReference>
<dbReference type="SUPFAM" id="SSF46785">
    <property type="entry name" value="Winged helix' DNA-binding domain"/>
    <property type="match status" value="1"/>
</dbReference>
<dbReference type="InterPro" id="IPR011711">
    <property type="entry name" value="GntR_C"/>
</dbReference>
<keyword evidence="2 6" id="KW-0238">DNA-binding</keyword>
<evidence type="ECO:0000313" key="6">
    <source>
        <dbReference type="EMBL" id="NYE71302.1"/>
    </source>
</evidence>
<dbReference type="EMBL" id="JACCBU010000001">
    <property type="protein sequence ID" value="NYE71302.1"/>
    <property type="molecule type" value="Genomic_DNA"/>
</dbReference>
<dbReference type="SUPFAM" id="SSF48008">
    <property type="entry name" value="GntR ligand-binding domain-like"/>
    <property type="match status" value="1"/>
</dbReference>
<dbReference type="Pfam" id="PF07729">
    <property type="entry name" value="FCD"/>
    <property type="match status" value="1"/>
</dbReference>
<dbReference type="AlphaFoldDB" id="A0A7Y9I6Q7"/>
<evidence type="ECO:0000256" key="1">
    <source>
        <dbReference type="ARBA" id="ARBA00023015"/>
    </source>
</evidence>
<sequence>MSIESAAGPGSAAAGGTATEPPRASQTDVVLNGIKQMITTGELTAGSRLPVEKDLAAHLGVSRGSLREGVRALCIMGVLETRQGDGTYVTSLDSSLLLAPMSFMVDLQTPEHRADAHAVRRILETESAGRAAIRIDEAALAEAKSILDAVEPLVVGGSGDHHEAFVEADIRFHGVIARSSGNSTLAALIEALASRTARARVWMGLHSEGQISRAHREHRAIWQALEHHDPDRARLQMGYHLLTVEDFVHSHPTAPVD</sequence>
<dbReference type="CDD" id="cd07377">
    <property type="entry name" value="WHTH_GntR"/>
    <property type="match status" value="1"/>
</dbReference>
<organism evidence="6 7">
    <name type="scientific">Microlunatus parietis</name>
    <dbReference type="NCBI Taxonomy" id="682979"/>
    <lineage>
        <taxon>Bacteria</taxon>
        <taxon>Bacillati</taxon>
        <taxon>Actinomycetota</taxon>
        <taxon>Actinomycetes</taxon>
        <taxon>Propionibacteriales</taxon>
        <taxon>Propionibacteriaceae</taxon>
        <taxon>Microlunatus</taxon>
    </lineage>
</organism>
<dbReference type="Pfam" id="PF00392">
    <property type="entry name" value="GntR"/>
    <property type="match status" value="1"/>
</dbReference>
<dbReference type="InterPro" id="IPR008920">
    <property type="entry name" value="TF_FadR/GntR_C"/>
</dbReference>
<dbReference type="Gene3D" id="1.10.10.10">
    <property type="entry name" value="Winged helix-like DNA-binding domain superfamily/Winged helix DNA-binding domain"/>
    <property type="match status" value="1"/>
</dbReference>
<gene>
    <name evidence="6" type="ORF">BKA15_002631</name>
</gene>
<feature type="domain" description="HTH gntR-type" evidence="5">
    <location>
        <begin position="24"/>
        <end position="92"/>
    </location>
</feature>
<keyword evidence="3" id="KW-0804">Transcription</keyword>
<evidence type="ECO:0000256" key="2">
    <source>
        <dbReference type="ARBA" id="ARBA00023125"/>
    </source>
</evidence>
<protein>
    <submittedName>
        <fullName evidence="6">DNA-binding FadR family transcriptional regulator</fullName>
    </submittedName>
</protein>
<dbReference type="PROSITE" id="PS50949">
    <property type="entry name" value="HTH_GNTR"/>
    <property type="match status" value="1"/>
</dbReference>
<evidence type="ECO:0000256" key="4">
    <source>
        <dbReference type="SAM" id="MobiDB-lite"/>
    </source>
</evidence>
<dbReference type="SMART" id="SM00345">
    <property type="entry name" value="HTH_GNTR"/>
    <property type="match status" value="1"/>
</dbReference>
<dbReference type="Gene3D" id="1.20.120.530">
    <property type="entry name" value="GntR ligand-binding domain-like"/>
    <property type="match status" value="1"/>
</dbReference>
<feature type="region of interest" description="Disordered" evidence="4">
    <location>
        <begin position="1"/>
        <end position="25"/>
    </location>
</feature>
<dbReference type="RefSeq" id="WP_179751349.1">
    <property type="nucleotide sequence ID" value="NZ_JACCBU010000001.1"/>
</dbReference>
<dbReference type="Proteomes" id="UP000569914">
    <property type="component" value="Unassembled WGS sequence"/>
</dbReference>
<dbReference type="PANTHER" id="PTHR43537">
    <property type="entry name" value="TRANSCRIPTIONAL REGULATOR, GNTR FAMILY"/>
    <property type="match status" value="1"/>
</dbReference>
<feature type="compositionally biased region" description="Low complexity" evidence="4">
    <location>
        <begin position="1"/>
        <end position="21"/>
    </location>
</feature>
<dbReference type="GO" id="GO:0003677">
    <property type="term" value="F:DNA binding"/>
    <property type="evidence" value="ECO:0007669"/>
    <property type="project" value="UniProtKB-KW"/>
</dbReference>
<keyword evidence="1" id="KW-0805">Transcription regulation</keyword>
<dbReference type="PRINTS" id="PR00035">
    <property type="entry name" value="HTHGNTR"/>
</dbReference>
<evidence type="ECO:0000259" key="5">
    <source>
        <dbReference type="PROSITE" id="PS50949"/>
    </source>
</evidence>
<evidence type="ECO:0000256" key="3">
    <source>
        <dbReference type="ARBA" id="ARBA00023163"/>
    </source>
</evidence>
<name>A0A7Y9I6Q7_9ACTN</name>
<dbReference type="SMART" id="SM00895">
    <property type="entry name" value="FCD"/>
    <property type="match status" value="1"/>
</dbReference>
<dbReference type="InterPro" id="IPR036390">
    <property type="entry name" value="WH_DNA-bd_sf"/>
</dbReference>
<dbReference type="InterPro" id="IPR000524">
    <property type="entry name" value="Tscrpt_reg_HTH_GntR"/>
</dbReference>
<keyword evidence="7" id="KW-1185">Reference proteome</keyword>
<reference evidence="6 7" key="1">
    <citation type="submission" date="2020-07" db="EMBL/GenBank/DDBJ databases">
        <title>Sequencing the genomes of 1000 actinobacteria strains.</title>
        <authorList>
            <person name="Klenk H.-P."/>
        </authorList>
    </citation>
    <scope>NUCLEOTIDE SEQUENCE [LARGE SCALE GENOMIC DNA]</scope>
    <source>
        <strain evidence="6 7">DSM 22083</strain>
    </source>
</reference>
<dbReference type="GO" id="GO:0003700">
    <property type="term" value="F:DNA-binding transcription factor activity"/>
    <property type="evidence" value="ECO:0007669"/>
    <property type="project" value="InterPro"/>
</dbReference>
<evidence type="ECO:0000313" key="7">
    <source>
        <dbReference type="Proteomes" id="UP000569914"/>
    </source>
</evidence>
<dbReference type="PANTHER" id="PTHR43537:SF5">
    <property type="entry name" value="UXU OPERON TRANSCRIPTIONAL REGULATOR"/>
    <property type="match status" value="1"/>
</dbReference>
<comment type="caution">
    <text evidence="6">The sequence shown here is derived from an EMBL/GenBank/DDBJ whole genome shotgun (WGS) entry which is preliminary data.</text>
</comment>
<proteinExistence type="predicted"/>
<accession>A0A7Y9I6Q7</accession>